<organism evidence="1 2">
    <name type="scientific">Actomonas aquatica</name>
    <dbReference type="NCBI Taxonomy" id="2866162"/>
    <lineage>
        <taxon>Bacteria</taxon>
        <taxon>Pseudomonadati</taxon>
        <taxon>Verrucomicrobiota</taxon>
        <taxon>Opitutia</taxon>
        <taxon>Opitutales</taxon>
        <taxon>Opitutaceae</taxon>
        <taxon>Actomonas</taxon>
    </lineage>
</organism>
<protein>
    <recommendedName>
        <fullName evidence="3">SLC26A/SulP transporter domain-containing protein</fullName>
    </recommendedName>
</protein>
<reference evidence="1 2" key="2">
    <citation type="submission" date="2023-12" db="EMBL/GenBank/DDBJ databases">
        <title>Description of an unclassified Opitutus bacterium of Verrucomicrobiota.</title>
        <authorList>
            <person name="Zhang D.-F."/>
        </authorList>
    </citation>
    <scope>NUCLEOTIDE SEQUENCE [LARGE SCALE GENOMIC DNA]</scope>
    <source>
        <strain evidence="1 2">WL0086</strain>
    </source>
</reference>
<evidence type="ECO:0000313" key="2">
    <source>
        <dbReference type="Proteomes" id="UP000738431"/>
    </source>
</evidence>
<proteinExistence type="predicted"/>
<dbReference type="RefSeq" id="WP_221029806.1">
    <property type="nucleotide sequence ID" value="NZ_CP139781.1"/>
</dbReference>
<name>A0ABZ1CDK8_9BACT</name>
<sequence length="78" mass="7886">MKNISSLPSALLATLAGLAVAIVPALTVALVFSSVAAAASTFIASMLVLTLCQDYAPRPQPLTVATTARSLAKYPLAA</sequence>
<evidence type="ECO:0008006" key="3">
    <source>
        <dbReference type="Google" id="ProtNLM"/>
    </source>
</evidence>
<gene>
    <name evidence="1" type="ORF">K1X11_008795</name>
</gene>
<accession>A0ABZ1CDK8</accession>
<evidence type="ECO:0000313" key="1">
    <source>
        <dbReference type="EMBL" id="WRQ89506.1"/>
    </source>
</evidence>
<keyword evidence="2" id="KW-1185">Reference proteome</keyword>
<reference evidence="1 2" key="1">
    <citation type="submission" date="2021-08" db="EMBL/GenBank/DDBJ databases">
        <authorList>
            <person name="Zhang D."/>
            <person name="Zhang A."/>
            <person name="Wang L."/>
        </authorList>
    </citation>
    <scope>NUCLEOTIDE SEQUENCE [LARGE SCALE GENOMIC DNA]</scope>
    <source>
        <strain evidence="1 2">WL0086</strain>
    </source>
</reference>
<dbReference type="EMBL" id="CP139781">
    <property type="protein sequence ID" value="WRQ89506.1"/>
    <property type="molecule type" value="Genomic_DNA"/>
</dbReference>
<dbReference type="Proteomes" id="UP000738431">
    <property type="component" value="Chromosome"/>
</dbReference>